<keyword evidence="9" id="KW-1185">Reference proteome</keyword>
<gene>
    <name evidence="8 10" type="ORF">BDZ99DRAFT_456580</name>
</gene>
<feature type="domain" description="Protein kinase" evidence="7">
    <location>
        <begin position="114"/>
        <end position="393"/>
    </location>
</feature>
<proteinExistence type="inferred from homology"/>
<sequence>MPRGSDKGFSDAEIQEISGLLSDIECSWSQVPRTYIILRTIGHLQVIEELLAVDFSDHWFPVTVRNLPPTRSLTPSIRSAIVDNQKLILTKSIDLEKGENGRHRHFEHGDVLPFQDGDILGTGTYGRVDKVLSLISYKKYARKSIYRAGQSAASIRQFANEVQILKSMKHPHVVELMGSYTDPVFFAIIMSPVADMDFSKYLEMCQQSSHHTLRTYFGCLATALQYLHRNNIRHKDIKPQNILIHGSDILFTDFGLSRDTTGADSASSGFTGYTPRYCAPEVTEYDSRSYPSDIWSLGCVFLEMLAVLKGQRLQWMKDFYAARGTGQPFVRTNTEATVQLLAALEEMEQWSDNSAIQWVEDMTQRSPQRRPTAAALVKAIMGSDRQRIMSPWCGLCCTHEEEPARGVDDLSDEFFERTVR</sequence>
<dbReference type="OrthoDB" id="4062651at2759"/>
<dbReference type="InterPro" id="IPR000719">
    <property type="entry name" value="Prot_kinase_dom"/>
</dbReference>
<dbReference type="Pfam" id="PF00069">
    <property type="entry name" value="Pkinase"/>
    <property type="match status" value="1"/>
</dbReference>
<comment type="similarity">
    <text evidence="1">Belongs to the protein kinase superfamily. STE Ser/Thr protein kinase family. MAP kinase kinase kinase subfamily.</text>
</comment>
<organism evidence="8">
    <name type="scientific">Mytilinidion resinicola</name>
    <dbReference type="NCBI Taxonomy" id="574789"/>
    <lineage>
        <taxon>Eukaryota</taxon>
        <taxon>Fungi</taxon>
        <taxon>Dikarya</taxon>
        <taxon>Ascomycota</taxon>
        <taxon>Pezizomycotina</taxon>
        <taxon>Dothideomycetes</taxon>
        <taxon>Pleosporomycetidae</taxon>
        <taxon>Mytilinidiales</taxon>
        <taxon>Mytilinidiaceae</taxon>
        <taxon>Mytilinidion</taxon>
    </lineage>
</organism>
<keyword evidence="4" id="KW-0547">Nucleotide-binding</keyword>
<dbReference type="PANTHER" id="PTHR11584">
    <property type="entry name" value="SERINE/THREONINE PROTEIN KINASE"/>
    <property type="match status" value="1"/>
</dbReference>
<reference evidence="10" key="2">
    <citation type="submission" date="2020-04" db="EMBL/GenBank/DDBJ databases">
        <authorList>
            <consortium name="NCBI Genome Project"/>
        </authorList>
    </citation>
    <scope>NUCLEOTIDE SEQUENCE</scope>
    <source>
        <strain evidence="10">CBS 304.34</strain>
    </source>
</reference>
<dbReference type="PANTHER" id="PTHR11584:SF369">
    <property type="entry name" value="MITOGEN-ACTIVATED PROTEIN KINASE KINASE KINASE 19-RELATED"/>
    <property type="match status" value="1"/>
</dbReference>
<evidence type="ECO:0000256" key="2">
    <source>
        <dbReference type="ARBA" id="ARBA00022527"/>
    </source>
</evidence>
<reference evidence="10" key="3">
    <citation type="submission" date="2025-04" db="UniProtKB">
        <authorList>
            <consortium name="RefSeq"/>
        </authorList>
    </citation>
    <scope>IDENTIFICATION</scope>
    <source>
        <strain evidence="10">CBS 304.34</strain>
    </source>
</reference>
<evidence type="ECO:0000259" key="7">
    <source>
        <dbReference type="PROSITE" id="PS50011"/>
    </source>
</evidence>
<evidence type="ECO:0000313" key="10">
    <source>
        <dbReference type="RefSeq" id="XP_033583727.1"/>
    </source>
</evidence>
<dbReference type="EMBL" id="MU003692">
    <property type="protein sequence ID" value="KAF2816763.1"/>
    <property type="molecule type" value="Genomic_DNA"/>
</dbReference>
<keyword evidence="6" id="KW-0067">ATP-binding</keyword>
<dbReference type="AlphaFoldDB" id="A0A6A6Z7T5"/>
<dbReference type="InterPro" id="IPR011009">
    <property type="entry name" value="Kinase-like_dom_sf"/>
</dbReference>
<reference evidence="8 10" key="1">
    <citation type="journal article" date="2020" name="Stud. Mycol.">
        <title>101 Dothideomycetes genomes: a test case for predicting lifestyles and emergence of pathogens.</title>
        <authorList>
            <person name="Haridas S."/>
            <person name="Albert R."/>
            <person name="Binder M."/>
            <person name="Bloem J."/>
            <person name="Labutti K."/>
            <person name="Salamov A."/>
            <person name="Andreopoulos B."/>
            <person name="Baker S."/>
            <person name="Barry K."/>
            <person name="Bills G."/>
            <person name="Bluhm B."/>
            <person name="Cannon C."/>
            <person name="Castanera R."/>
            <person name="Culley D."/>
            <person name="Daum C."/>
            <person name="Ezra D."/>
            <person name="Gonzalez J."/>
            <person name="Henrissat B."/>
            <person name="Kuo A."/>
            <person name="Liang C."/>
            <person name="Lipzen A."/>
            <person name="Lutzoni F."/>
            <person name="Magnuson J."/>
            <person name="Mondo S."/>
            <person name="Nolan M."/>
            <person name="Ohm R."/>
            <person name="Pangilinan J."/>
            <person name="Park H.-J."/>
            <person name="Ramirez L."/>
            <person name="Alfaro M."/>
            <person name="Sun H."/>
            <person name="Tritt A."/>
            <person name="Yoshinaga Y."/>
            <person name="Zwiers L.-H."/>
            <person name="Turgeon B."/>
            <person name="Goodwin S."/>
            <person name="Spatafora J."/>
            <person name="Crous P."/>
            <person name="Grigoriev I."/>
        </authorList>
    </citation>
    <scope>NUCLEOTIDE SEQUENCE</scope>
    <source>
        <strain evidence="8 10">CBS 304.34</strain>
    </source>
</reference>
<dbReference type="SMART" id="SM00220">
    <property type="entry name" value="S_TKc"/>
    <property type="match status" value="1"/>
</dbReference>
<accession>A0A6A6Z7T5</accession>
<evidence type="ECO:0000256" key="4">
    <source>
        <dbReference type="ARBA" id="ARBA00022741"/>
    </source>
</evidence>
<evidence type="ECO:0000313" key="9">
    <source>
        <dbReference type="Proteomes" id="UP000504636"/>
    </source>
</evidence>
<evidence type="ECO:0000256" key="1">
    <source>
        <dbReference type="ARBA" id="ARBA00006529"/>
    </source>
</evidence>
<dbReference type="CDD" id="cd00180">
    <property type="entry name" value="PKc"/>
    <property type="match status" value="1"/>
</dbReference>
<dbReference type="GO" id="GO:0004674">
    <property type="term" value="F:protein serine/threonine kinase activity"/>
    <property type="evidence" value="ECO:0007669"/>
    <property type="project" value="UniProtKB-KW"/>
</dbReference>
<dbReference type="GeneID" id="54459382"/>
<evidence type="ECO:0000256" key="6">
    <source>
        <dbReference type="ARBA" id="ARBA00022840"/>
    </source>
</evidence>
<dbReference type="InterPro" id="IPR008271">
    <property type="entry name" value="Ser/Thr_kinase_AS"/>
</dbReference>
<evidence type="ECO:0000256" key="5">
    <source>
        <dbReference type="ARBA" id="ARBA00022777"/>
    </source>
</evidence>
<name>A0A6A6Z7T5_9PEZI</name>
<dbReference type="RefSeq" id="XP_033583727.1">
    <property type="nucleotide sequence ID" value="XM_033718489.1"/>
</dbReference>
<keyword evidence="5 8" id="KW-0418">Kinase</keyword>
<keyword evidence="3" id="KW-0808">Transferase</keyword>
<dbReference type="PROSITE" id="PS50011">
    <property type="entry name" value="PROTEIN_KINASE_DOM"/>
    <property type="match status" value="1"/>
</dbReference>
<keyword evidence="2" id="KW-0723">Serine/threonine-protein kinase</keyword>
<dbReference type="Proteomes" id="UP000504636">
    <property type="component" value="Unplaced"/>
</dbReference>
<dbReference type="SUPFAM" id="SSF56112">
    <property type="entry name" value="Protein kinase-like (PK-like)"/>
    <property type="match status" value="1"/>
</dbReference>
<protein>
    <submittedName>
        <fullName evidence="8 10">Kinase-like protein</fullName>
    </submittedName>
</protein>
<dbReference type="GO" id="GO:0005524">
    <property type="term" value="F:ATP binding"/>
    <property type="evidence" value="ECO:0007669"/>
    <property type="project" value="UniProtKB-KW"/>
</dbReference>
<dbReference type="PROSITE" id="PS00108">
    <property type="entry name" value="PROTEIN_KINASE_ST"/>
    <property type="match status" value="1"/>
</dbReference>
<dbReference type="Gene3D" id="1.10.510.10">
    <property type="entry name" value="Transferase(Phosphotransferase) domain 1"/>
    <property type="match status" value="1"/>
</dbReference>
<evidence type="ECO:0000313" key="8">
    <source>
        <dbReference type="EMBL" id="KAF2816763.1"/>
    </source>
</evidence>
<evidence type="ECO:0000256" key="3">
    <source>
        <dbReference type="ARBA" id="ARBA00022679"/>
    </source>
</evidence>